<organism evidence="1 2">
    <name type="scientific">Protopolystoma xenopodis</name>
    <dbReference type="NCBI Taxonomy" id="117903"/>
    <lineage>
        <taxon>Eukaryota</taxon>
        <taxon>Metazoa</taxon>
        <taxon>Spiralia</taxon>
        <taxon>Lophotrochozoa</taxon>
        <taxon>Platyhelminthes</taxon>
        <taxon>Monogenea</taxon>
        <taxon>Polyopisthocotylea</taxon>
        <taxon>Polystomatidea</taxon>
        <taxon>Polystomatidae</taxon>
        <taxon>Protopolystoma</taxon>
    </lineage>
</organism>
<reference evidence="1" key="1">
    <citation type="submission" date="2018-11" db="EMBL/GenBank/DDBJ databases">
        <authorList>
            <consortium name="Pathogen Informatics"/>
        </authorList>
    </citation>
    <scope>NUCLEOTIDE SEQUENCE</scope>
</reference>
<accession>A0A448XJU3</accession>
<sequence>MDDSAKCRRGRAVEFLTKNTVSVPTLPWYRPALFLLFGPAVDDTYCSLESVESIKMSNFPFSSCLHLQGLLRVRLQKPCAGPMRRQASPMLPVVNRAPSLRSGTNVVSPDNNDPWTSRHEIYFPSGPAQVARLVAILGEAVFCWPLLSWPVTTTHHKV</sequence>
<gene>
    <name evidence="1" type="ORF">PXEA_LOCUS31847</name>
</gene>
<protein>
    <submittedName>
        <fullName evidence="1">Uncharacterized protein</fullName>
    </submittedName>
</protein>
<dbReference type="AlphaFoldDB" id="A0A448XJU3"/>
<dbReference type="Proteomes" id="UP000784294">
    <property type="component" value="Unassembled WGS sequence"/>
</dbReference>
<comment type="caution">
    <text evidence="1">The sequence shown here is derived from an EMBL/GenBank/DDBJ whole genome shotgun (WGS) entry which is preliminary data.</text>
</comment>
<evidence type="ECO:0000313" key="1">
    <source>
        <dbReference type="EMBL" id="VEL38407.1"/>
    </source>
</evidence>
<dbReference type="EMBL" id="CAAALY010257843">
    <property type="protein sequence ID" value="VEL38407.1"/>
    <property type="molecule type" value="Genomic_DNA"/>
</dbReference>
<keyword evidence="2" id="KW-1185">Reference proteome</keyword>
<evidence type="ECO:0000313" key="2">
    <source>
        <dbReference type="Proteomes" id="UP000784294"/>
    </source>
</evidence>
<proteinExistence type="predicted"/>
<name>A0A448XJU3_9PLAT</name>